<reference evidence="2 3" key="2">
    <citation type="submission" date="2018-11" db="EMBL/GenBank/DDBJ databases">
        <authorList>
            <consortium name="Pathogen Informatics"/>
        </authorList>
    </citation>
    <scope>NUCLEOTIDE SEQUENCE [LARGE SCALE GENOMIC DNA]</scope>
    <source>
        <strain evidence="2 3">NST_G2</strain>
    </source>
</reference>
<sequence length="100" mass="10688">MKPHFRISINISWDSSSTEPALISDGPDNSLRSNKFAGAVDDDEEGEDEEEEEKGEKSNSSLASYAFSPNATGVMVFYIGGGVICELSPNVAPGEAVMTR</sequence>
<evidence type="ECO:0000256" key="1">
    <source>
        <dbReference type="SAM" id="MobiDB-lite"/>
    </source>
</evidence>
<reference evidence="4" key="1">
    <citation type="submission" date="2016-06" db="UniProtKB">
        <authorList>
            <consortium name="WormBaseParasite"/>
        </authorList>
    </citation>
    <scope>IDENTIFICATION</scope>
</reference>
<feature type="compositionally biased region" description="Acidic residues" evidence="1">
    <location>
        <begin position="40"/>
        <end position="53"/>
    </location>
</feature>
<dbReference type="Proteomes" id="UP000275846">
    <property type="component" value="Unassembled WGS sequence"/>
</dbReference>
<evidence type="ECO:0000313" key="4">
    <source>
        <dbReference type="WBParaSite" id="SSLN_0001325801-mRNA-1"/>
    </source>
</evidence>
<proteinExistence type="predicted"/>
<dbReference type="EMBL" id="UYSU01037525">
    <property type="protein sequence ID" value="VDL99154.1"/>
    <property type="molecule type" value="Genomic_DNA"/>
</dbReference>
<protein>
    <submittedName>
        <fullName evidence="2 4">Uncharacterized protein</fullName>
    </submittedName>
</protein>
<dbReference type="AlphaFoldDB" id="A0A183T8H1"/>
<organism evidence="4">
    <name type="scientific">Schistocephalus solidus</name>
    <name type="common">Tapeworm</name>
    <dbReference type="NCBI Taxonomy" id="70667"/>
    <lineage>
        <taxon>Eukaryota</taxon>
        <taxon>Metazoa</taxon>
        <taxon>Spiralia</taxon>
        <taxon>Lophotrochozoa</taxon>
        <taxon>Platyhelminthes</taxon>
        <taxon>Cestoda</taxon>
        <taxon>Eucestoda</taxon>
        <taxon>Diphyllobothriidea</taxon>
        <taxon>Diphyllobothriidae</taxon>
        <taxon>Schistocephalus</taxon>
    </lineage>
</organism>
<evidence type="ECO:0000313" key="3">
    <source>
        <dbReference type="Proteomes" id="UP000275846"/>
    </source>
</evidence>
<feature type="region of interest" description="Disordered" evidence="1">
    <location>
        <begin position="15"/>
        <end position="64"/>
    </location>
</feature>
<name>A0A183T8H1_SCHSO</name>
<dbReference type="WBParaSite" id="SSLN_0001325801-mRNA-1">
    <property type="protein sequence ID" value="SSLN_0001325801-mRNA-1"/>
    <property type="gene ID" value="SSLN_0001325801"/>
</dbReference>
<accession>A0A183T8H1</accession>
<gene>
    <name evidence="2" type="ORF">SSLN_LOCUS12769</name>
</gene>
<keyword evidence="3" id="KW-1185">Reference proteome</keyword>
<evidence type="ECO:0000313" key="2">
    <source>
        <dbReference type="EMBL" id="VDL99154.1"/>
    </source>
</evidence>